<accession>A0A7I0NSU9</accession>
<evidence type="ECO:0000313" key="1">
    <source>
        <dbReference type="EMBL" id="QKZ16142.1"/>
    </source>
</evidence>
<dbReference type="RefSeq" id="WP_176573830.1">
    <property type="nucleotide sequence ID" value="NZ_CBDRGH010000056.1"/>
</dbReference>
<sequence length="105" mass="11658">MDQSHLDVRLPPLWEEHRQAPFPGRFRGVNIAGVELILLDSYVAGLALSELSGGLDDDDIPTLWACITDLDKILPLIGDEYCRSYYARLRAIAGFIARGYLPSAI</sequence>
<evidence type="ECO:0000313" key="2">
    <source>
        <dbReference type="Proteomes" id="UP000509418"/>
    </source>
</evidence>
<organism evidence="1 2">
    <name type="scientific">Streptomyces chartreusis</name>
    <dbReference type="NCBI Taxonomy" id="1969"/>
    <lineage>
        <taxon>Bacteria</taxon>
        <taxon>Bacillati</taxon>
        <taxon>Actinomycetota</taxon>
        <taxon>Actinomycetes</taxon>
        <taxon>Kitasatosporales</taxon>
        <taxon>Streptomycetaceae</taxon>
        <taxon>Streptomyces</taxon>
    </lineage>
</organism>
<protein>
    <submittedName>
        <fullName evidence="1">Uncharacterized protein</fullName>
    </submittedName>
</protein>
<gene>
    <name evidence="1" type="ORF">HUT05_01335</name>
</gene>
<dbReference type="Proteomes" id="UP000509418">
    <property type="component" value="Chromosome"/>
</dbReference>
<proteinExistence type="predicted"/>
<name>A0A7I0NSU9_STRCX</name>
<keyword evidence="2" id="KW-1185">Reference proteome</keyword>
<reference evidence="1 2" key="1">
    <citation type="submission" date="2020-06" db="EMBL/GenBank/DDBJ databases">
        <title>Genome mining for natural products.</title>
        <authorList>
            <person name="Zhang B."/>
            <person name="Shi J."/>
            <person name="Ge H."/>
        </authorList>
    </citation>
    <scope>NUCLEOTIDE SEQUENCE [LARGE SCALE GENOMIC DNA]</scope>
    <source>
        <strain evidence="1 2">NA02069</strain>
    </source>
</reference>
<dbReference type="EMBL" id="CP056041">
    <property type="protein sequence ID" value="QKZ16142.1"/>
    <property type="molecule type" value="Genomic_DNA"/>
</dbReference>
<dbReference type="AlphaFoldDB" id="A0A7I0NSU9"/>